<feature type="signal peptide" evidence="1">
    <location>
        <begin position="1"/>
        <end position="22"/>
    </location>
</feature>
<feature type="chain" id="PRO_5011783630" evidence="1">
    <location>
        <begin position="23"/>
        <end position="317"/>
    </location>
</feature>
<dbReference type="OrthoDB" id="7926124at2"/>
<evidence type="ECO:0000256" key="1">
    <source>
        <dbReference type="SAM" id="SignalP"/>
    </source>
</evidence>
<keyword evidence="3" id="KW-1185">Reference proteome</keyword>
<accession>A0A1H8X500</accession>
<proteinExistence type="predicted"/>
<dbReference type="Proteomes" id="UP000199615">
    <property type="component" value="Unassembled WGS sequence"/>
</dbReference>
<evidence type="ECO:0000313" key="3">
    <source>
        <dbReference type="Proteomes" id="UP000199615"/>
    </source>
</evidence>
<sequence>MRQIARLFAIALVFAAATPAVAADTVYPRGIRVGVTPMPGLTESQAFLGFESAGHGVKVLLAELPGPAFGEVEAAFKAVPEGAMGKVKPESIETAAGKAYYTAEDAVVGTDKVRRYSLIVPGSKMFSGYIAVQVADSEAQTYSDEAVKKMLTSVSVRQQVPIEEQIAQMPFSIRETAGFKTVRTLAPGAALLFADGNEETGVEGAPFMVLGLIGSVPDQTDARARFAQQAAATIPGLREARITTSEPMRIDGSAGFETRIEAVSGKDNTPVTPVTVVQWLRFGSASVAMRVIGSSPRDQWSEAFPRFRKVRDGLKGR</sequence>
<gene>
    <name evidence="2" type="ORF">SAMN05444123_11644</name>
</gene>
<dbReference type="RefSeq" id="WP_092686206.1">
    <property type="nucleotide sequence ID" value="NZ_FODT01000016.1"/>
</dbReference>
<name>A0A1H8X500_9BRAD</name>
<evidence type="ECO:0000313" key="2">
    <source>
        <dbReference type="EMBL" id="SEP34992.1"/>
    </source>
</evidence>
<keyword evidence="1" id="KW-0732">Signal</keyword>
<protein>
    <submittedName>
        <fullName evidence="2">Uncharacterized protein</fullName>
    </submittedName>
</protein>
<dbReference type="EMBL" id="FODT01000016">
    <property type="protein sequence ID" value="SEP34992.1"/>
    <property type="molecule type" value="Genomic_DNA"/>
</dbReference>
<reference evidence="3" key="1">
    <citation type="submission" date="2016-10" db="EMBL/GenBank/DDBJ databases">
        <authorList>
            <person name="Varghese N."/>
            <person name="Submissions S."/>
        </authorList>
    </citation>
    <scope>NUCLEOTIDE SEQUENCE [LARGE SCALE GENOMIC DNA]</scope>
    <source>
        <strain evidence="3">DSM 123</strain>
    </source>
</reference>
<organism evidence="2 3">
    <name type="scientific">Rhodopseudomonas pseudopalustris</name>
    <dbReference type="NCBI Taxonomy" id="1513892"/>
    <lineage>
        <taxon>Bacteria</taxon>
        <taxon>Pseudomonadati</taxon>
        <taxon>Pseudomonadota</taxon>
        <taxon>Alphaproteobacteria</taxon>
        <taxon>Hyphomicrobiales</taxon>
        <taxon>Nitrobacteraceae</taxon>
        <taxon>Rhodopseudomonas</taxon>
    </lineage>
</organism>
<dbReference type="AlphaFoldDB" id="A0A1H8X500"/>